<protein>
    <submittedName>
        <fullName evidence="1">TIGR02677 family protein</fullName>
    </submittedName>
</protein>
<reference evidence="2" key="1">
    <citation type="journal article" date="2019" name="Int. J. Syst. Evol. Microbiol.">
        <title>The Global Catalogue of Microorganisms (GCM) 10K type strain sequencing project: providing services to taxonomists for standard genome sequencing and annotation.</title>
        <authorList>
            <consortium name="The Broad Institute Genomics Platform"/>
            <consortium name="The Broad Institute Genome Sequencing Center for Infectious Disease"/>
            <person name="Wu L."/>
            <person name="Ma J."/>
        </authorList>
    </citation>
    <scope>NUCLEOTIDE SEQUENCE [LARGE SCALE GENOMIC DNA]</scope>
    <source>
        <strain evidence="2">KLKA75</strain>
    </source>
</reference>
<dbReference type="Pfam" id="PF09660">
    <property type="entry name" value="DUF2397"/>
    <property type="match status" value="1"/>
</dbReference>
<evidence type="ECO:0000313" key="1">
    <source>
        <dbReference type="EMBL" id="MFC4909877.1"/>
    </source>
</evidence>
<dbReference type="RefSeq" id="WP_378257753.1">
    <property type="nucleotide sequence ID" value="NZ_JBHSIT010000006.1"/>
</dbReference>
<comment type="caution">
    <text evidence="1">The sequence shown here is derived from an EMBL/GenBank/DDBJ whole genome shotgun (WGS) entry which is preliminary data.</text>
</comment>
<evidence type="ECO:0000313" key="2">
    <source>
        <dbReference type="Proteomes" id="UP001595872"/>
    </source>
</evidence>
<proteinExistence type="predicted"/>
<gene>
    <name evidence="1" type="ORF">ACFPCY_21330</name>
</gene>
<dbReference type="NCBIfam" id="TIGR02677">
    <property type="entry name" value="TIGR02677 family protein"/>
    <property type="match status" value="1"/>
</dbReference>
<dbReference type="InterPro" id="IPR013493">
    <property type="entry name" value="CHP02677"/>
</dbReference>
<dbReference type="Proteomes" id="UP001595872">
    <property type="component" value="Unassembled WGS sequence"/>
</dbReference>
<accession>A0ABV9U4Q7</accession>
<keyword evidence="2" id="KW-1185">Reference proteome</keyword>
<dbReference type="EMBL" id="JBHSIT010000006">
    <property type="protein sequence ID" value="MFC4909877.1"/>
    <property type="molecule type" value="Genomic_DNA"/>
</dbReference>
<name>A0ABV9U4Q7_9ACTN</name>
<organism evidence="1 2">
    <name type="scientific">Actinomadura gamaensis</name>
    <dbReference type="NCBI Taxonomy" id="1763541"/>
    <lineage>
        <taxon>Bacteria</taxon>
        <taxon>Bacillati</taxon>
        <taxon>Actinomycetota</taxon>
        <taxon>Actinomycetes</taxon>
        <taxon>Streptosporangiales</taxon>
        <taxon>Thermomonosporaceae</taxon>
        <taxon>Actinomadura</taxon>
    </lineage>
</organism>
<sequence>MDRVRSPDLERLIAYTYLTVPERETHLAIMRVFAGTLLADLSAHDVAERLGAGISADTVAVRLEQLADWGNLIRSSRPVRATSIREYQRVRSRYQISALGERVQRQADEILASADAAREVSRELLALVARGLAELVEASAAPGGVAPREGLERVSTVFAQFESFAESVRDFYAYLGQVIFRYDLDSGEFTGFKELLLDYAETITDDVAHFAPQIQESLTWLRPRLPALLSRLDEADHGLAGLAEAGGVQVQRSRGRELSDWDGLQAWFFDLSGEGSQVDQLRDATLRALQALLANAKRMIRSSTGGMSRHWDLLRLARWFDQADDQTAHDLFVAAFGLYSARHLGVADAPDGDVPATTSWWDAAPIAVPVTLRERGDRTARGRTAAPEDYSVQRDRLRREAEEQAARQRAAAAELRAAGPDPSGVRLSESALRLLLDLLARALGGAPPRFTDTVVEDDDLGLRLRLVRNPGREVQLRSADGELVLDGLQVEVTGLAAPDDRQEETG</sequence>